<gene>
    <name evidence="8" type="ORF">CC78DRAFT_410814</name>
</gene>
<evidence type="ECO:0000313" key="9">
    <source>
        <dbReference type="Proteomes" id="UP000800093"/>
    </source>
</evidence>
<dbReference type="PANTHER" id="PTHR33048:SF47">
    <property type="entry name" value="INTEGRAL MEMBRANE PROTEIN-RELATED"/>
    <property type="match status" value="1"/>
</dbReference>
<dbReference type="InterPro" id="IPR052337">
    <property type="entry name" value="SAT4-like"/>
</dbReference>
<dbReference type="OrthoDB" id="444631at2759"/>
<accession>A0A9P4N0M8</accession>
<feature type="transmembrane region" description="Helical" evidence="6">
    <location>
        <begin position="241"/>
        <end position="264"/>
    </location>
</feature>
<dbReference type="Pfam" id="PF20684">
    <property type="entry name" value="Fung_rhodopsin"/>
    <property type="match status" value="1"/>
</dbReference>
<keyword evidence="3 6" id="KW-1133">Transmembrane helix</keyword>
<evidence type="ECO:0000256" key="4">
    <source>
        <dbReference type="ARBA" id="ARBA00023136"/>
    </source>
</evidence>
<dbReference type="EMBL" id="ML986675">
    <property type="protein sequence ID" value="KAF2260653.1"/>
    <property type="molecule type" value="Genomic_DNA"/>
</dbReference>
<proteinExistence type="inferred from homology"/>
<evidence type="ECO:0000256" key="3">
    <source>
        <dbReference type="ARBA" id="ARBA00022989"/>
    </source>
</evidence>
<dbReference type="PANTHER" id="PTHR33048">
    <property type="entry name" value="PTH11-LIKE INTEGRAL MEMBRANE PROTEIN (AFU_ORTHOLOGUE AFUA_5G11245)"/>
    <property type="match status" value="1"/>
</dbReference>
<feature type="non-terminal residue" evidence="8">
    <location>
        <position position="267"/>
    </location>
</feature>
<keyword evidence="2 6" id="KW-0812">Transmembrane</keyword>
<feature type="domain" description="Rhodopsin" evidence="7">
    <location>
        <begin position="16"/>
        <end position="265"/>
    </location>
</feature>
<dbReference type="InterPro" id="IPR049326">
    <property type="entry name" value="Rhodopsin_dom_fungi"/>
</dbReference>
<dbReference type="AlphaFoldDB" id="A0A9P4N0M8"/>
<dbReference type="GO" id="GO:0016020">
    <property type="term" value="C:membrane"/>
    <property type="evidence" value="ECO:0007669"/>
    <property type="project" value="UniProtKB-SubCell"/>
</dbReference>
<evidence type="ECO:0000313" key="8">
    <source>
        <dbReference type="EMBL" id="KAF2260653.1"/>
    </source>
</evidence>
<sequence length="267" mass="30096">VVWTGTSIATIALAFRYYVRLKTFRRLLPDDYLTGFAWIVLLATAILWQIIVPDLYELMEVTAAVRMPSVNFIANAERYMKGSLAVLFLFYVGLWTIKMSFLVFFYRLGEQVTYYRVSWWIVTVVTVASGAVCIGTIQYHCLAEPLVKVAVKCLSGSAIEFQNITLKVNCALDVFTDALIMLLPISILWNVRISLARRFALGGVFSLVIITMVIAIVRVTVTTNNNNVSQSNKQVESTWLYTWHFVESSVAIIVACLASFRALFANK</sequence>
<name>A0A9P4N0M8_9PLEO</name>
<protein>
    <recommendedName>
        <fullName evidence="7">Rhodopsin domain-containing protein</fullName>
    </recommendedName>
</protein>
<feature type="non-terminal residue" evidence="8">
    <location>
        <position position="1"/>
    </location>
</feature>
<dbReference type="Proteomes" id="UP000800093">
    <property type="component" value="Unassembled WGS sequence"/>
</dbReference>
<feature type="transmembrane region" description="Helical" evidence="6">
    <location>
        <begin position="32"/>
        <end position="51"/>
    </location>
</feature>
<organism evidence="8 9">
    <name type="scientific">Lojkania enalia</name>
    <dbReference type="NCBI Taxonomy" id="147567"/>
    <lineage>
        <taxon>Eukaryota</taxon>
        <taxon>Fungi</taxon>
        <taxon>Dikarya</taxon>
        <taxon>Ascomycota</taxon>
        <taxon>Pezizomycotina</taxon>
        <taxon>Dothideomycetes</taxon>
        <taxon>Pleosporomycetidae</taxon>
        <taxon>Pleosporales</taxon>
        <taxon>Pleosporales incertae sedis</taxon>
        <taxon>Lojkania</taxon>
    </lineage>
</organism>
<evidence type="ECO:0000256" key="5">
    <source>
        <dbReference type="ARBA" id="ARBA00038359"/>
    </source>
</evidence>
<comment type="caution">
    <text evidence="8">The sequence shown here is derived from an EMBL/GenBank/DDBJ whole genome shotgun (WGS) entry which is preliminary data.</text>
</comment>
<evidence type="ECO:0000256" key="2">
    <source>
        <dbReference type="ARBA" id="ARBA00022692"/>
    </source>
</evidence>
<keyword evidence="9" id="KW-1185">Reference proteome</keyword>
<keyword evidence="4 6" id="KW-0472">Membrane</keyword>
<feature type="transmembrane region" description="Helical" evidence="6">
    <location>
        <begin position="117"/>
        <end position="139"/>
    </location>
</feature>
<feature type="transmembrane region" description="Helical" evidence="6">
    <location>
        <begin position="199"/>
        <end position="221"/>
    </location>
</feature>
<comment type="similarity">
    <text evidence="5">Belongs to the SAT4 family.</text>
</comment>
<comment type="subcellular location">
    <subcellularLocation>
        <location evidence="1">Membrane</location>
        <topology evidence="1">Multi-pass membrane protein</topology>
    </subcellularLocation>
</comment>
<evidence type="ECO:0000256" key="6">
    <source>
        <dbReference type="SAM" id="Phobius"/>
    </source>
</evidence>
<feature type="transmembrane region" description="Helical" evidence="6">
    <location>
        <begin position="84"/>
        <end position="105"/>
    </location>
</feature>
<evidence type="ECO:0000259" key="7">
    <source>
        <dbReference type="Pfam" id="PF20684"/>
    </source>
</evidence>
<feature type="transmembrane region" description="Helical" evidence="6">
    <location>
        <begin position="174"/>
        <end position="192"/>
    </location>
</feature>
<evidence type="ECO:0000256" key="1">
    <source>
        <dbReference type="ARBA" id="ARBA00004141"/>
    </source>
</evidence>
<reference evidence="9" key="1">
    <citation type="journal article" date="2020" name="Stud. Mycol.">
        <title>101 Dothideomycetes genomes: A test case for predicting lifestyles and emergence of pathogens.</title>
        <authorList>
            <person name="Haridas S."/>
            <person name="Albert R."/>
            <person name="Binder M."/>
            <person name="Bloem J."/>
            <person name="LaButti K."/>
            <person name="Salamov A."/>
            <person name="Andreopoulos B."/>
            <person name="Baker S."/>
            <person name="Barry K."/>
            <person name="Bills G."/>
            <person name="Bluhm B."/>
            <person name="Cannon C."/>
            <person name="Castanera R."/>
            <person name="Culley D."/>
            <person name="Daum C."/>
            <person name="Ezra D."/>
            <person name="Gonzalez J."/>
            <person name="Henrissat B."/>
            <person name="Kuo A."/>
            <person name="Liang C."/>
            <person name="Lipzen A."/>
            <person name="Lutzoni F."/>
            <person name="Magnuson J."/>
            <person name="Mondo S."/>
            <person name="Nolan M."/>
            <person name="Ohm R."/>
            <person name="Pangilinan J."/>
            <person name="Park H.-J."/>
            <person name="Ramirez L."/>
            <person name="Alfaro M."/>
            <person name="Sun H."/>
            <person name="Tritt A."/>
            <person name="Yoshinaga Y."/>
            <person name="Zwiers L.-H."/>
            <person name="Turgeon B."/>
            <person name="Goodwin S."/>
            <person name="Spatafora J."/>
            <person name="Crous P."/>
            <person name="Grigoriev I."/>
        </authorList>
    </citation>
    <scope>NUCLEOTIDE SEQUENCE [LARGE SCALE GENOMIC DNA]</scope>
    <source>
        <strain evidence="9">CBS 304.66</strain>
    </source>
</reference>